<dbReference type="GO" id="GO:0005615">
    <property type="term" value="C:extracellular space"/>
    <property type="evidence" value="ECO:0007669"/>
    <property type="project" value="TreeGrafter"/>
</dbReference>
<evidence type="ECO:0000256" key="5">
    <source>
        <dbReference type="ARBA" id="ARBA00033448"/>
    </source>
</evidence>
<dbReference type="PANTHER" id="PTHR11639">
    <property type="entry name" value="S100 CALCIUM-BINDING PROTEIN"/>
    <property type="match status" value="1"/>
</dbReference>
<comment type="similarity">
    <text evidence="1">Belongs to the S-100 family.</text>
</comment>
<evidence type="ECO:0000256" key="3">
    <source>
        <dbReference type="ARBA" id="ARBA00032653"/>
    </source>
</evidence>
<dbReference type="GO" id="GO:0005509">
    <property type="term" value="F:calcium ion binding"/>
    <property type="evidence" value="ECO:0007669"/>
    <property type="project" value="TreeGrafter"/>
</dbReference>
<sequence>MDPVKRIPFAGGAEARWAPPGNPTWLLSKRPVLSGSPPAGLELPASVSAPLALPSPAQPGEGCGGVGREASLCLLPAVAPGSLSRSLQLLRGESLWGVAAARNGDFLERLPRAPETSAKMPSQLEHAMENIMFTFHKFAGDKNYLTKEDLRQLMEKEVPGYMENQKDPMAIDRIMKNLEECRDGKVNFEGYLSLIAGLTNGCNEYYVKKMKPTGVKKY</sequence>
<dbReference type="SUPFAM" id="SSF47473">
    <property type="entry name" value="EF-hand"/>
    <property type="match status" value="1"/>
</dbReference>
<dbReference type="OMA" id="WRDEKIQ"/>
<dbReference type="Ensembl" id="ENSPMRT00000033819.1">
    <property type="protein sequence ID" value="ENSPMRP00000031887.1"/>
    <property type="gene ID" value="ENSPMRG00000020653.1"/>
</dbReference>
<evidence type="ECO:0000313" key="8">
    <source>
        <dbReference type="Proteomes" id="UP000472272"/>
    </source>
</evidence>
<evidence type="ECO:0000313" key="7">
    <source>
        <dbReference type="Ensembl" id="ENSPMRP00000031887.1"/>
    </source>
</evidence>
<dbReference type="InterPro" id="IPR028476">
    <property type="entry name" value="S100-A10"/>
</dbReference>
<evidence type="ECO:0000259" key="6">
    <source>
        <dbReference type="SMART" id="SM01394"/>
    </source>
</evidence>
<dbReference type="SMART" id="SM01394">
    <property type="entry name" value="S_100"/>
    <property type="match status" value="1"/>
</dbReference>
<dbReference type="Pfam" id="PF01023">
    <property type="entry name" value="S_100"/>
    <property type="match status" value="1"/>
</dbReference>
<dbReference type="GeneTree" id="ENSGT00940000154197"/>
<protein>
    <recommendedName>
        <fullName evidence="2">Protein S100-A10</fullName>
    </recommendedName>
    <alternativeName>
        <fullName evidence="4">Calpactin I light chain</fullName>
    </alternativeName>
    <alternativeName>
        <fullName evidence="5">Calpactin-1 light chain</fullName>
    </alternativeName>
    <alternativeName>
        <fullName evidence="3">S100 calcium-binding protein A10</fullName>
    </alternativeName>
</protein>
<dbReference type="InterPro" id="IPR013787">
    <property type="entry name" value="S100_Ca-bd_sub"/>
</dbReference>
<organism evidence="7 8">
    <name type="scientific">Podarcis muralis</name>
    <name type="common">Wall lizard</name>
    <name type="synonym">Lacerta muralis</name>
    <dbReference type="NCBI Taxonomy" id="64176"/>
    <lineage>
        <taxon>Eukaryota</taxon>
        <taxon>Metazoa</taxon>
        <taxon>Chordata</taxon>
        <taxon>Craniata</taxon>
        <taxon>Vertebrata</taxon>
        <taxon>Euteleostomi</taxon>
        <taxon>Lepidosauria</taxon>
        <taxon>Squamata</taxon>
        <taxon>Bifurcata</taxon>
        <taxon>Unidentata</taxon>
        <taxon>Episquamata</taxon>
        <taxon>Laterata</taxon>
        <taxon>Lacertibaenia</taxon>
        <taxon>Lacertidae</taxon>
        <taxon>Podarcis</taxon>
    </lineage>
</organism>
<feature type="domain" description="S100/CaBP-9k-type calcium binding subdomain" evidence="6">
    <location>
        <begin position="124"/>
        <end position="163"/>
    </location>
</feature>
<dbReference type="PANTHER" id="PTHR11639:SF74">
    <property type="entry name" value="PROTEIN S100-A10"/>
    <property type="match status" value="1"/>
</dbReference>
<dbReference type="InterPro" id="IPR011992">
    <property type="entry name" value="EF-hand-dom_pair"/>
</dbReference>
<reference evidence="7" key="2">
    <citation type="submission" date="2025-05" db="UniProtKB">
        <authorList>
            <consortium name="Ensembl"/>
        </authorList>
    </citation>
    <scope>IDENTIFICATION</scope>
</reference>
<evidence type="ECO:0000256" key="1">
    <source>
        <dbReference type="ARBA" id="ARBA00007323"/>
    </source>
</evidence>
<accession>A0A670KAS8</accession>
<dbReference type="Gene3D" id="1.10.238.10">
    <property type="entry name" value="EF-hand"/>
    <property type="match status" value="1"/>
</dbReference>
<dbReference type="CDD" id="cd05024">
    <property type="entry name" value="S-100A10"/>
    <property type="match status" value="1"/>
</dbReference>
<evidence type="ECO:0000256" key="4">
    <source>
        <dbReference type="ARBA" id="ARBA00033060"/>
    </source>
</evidence>
<reference evidence="7 8" key="1">
    <citation type="journal article" date="2019" name="Proc. Natl. Acad. Sci. U.S.A.">
        <title>Regulatory changes in pterin and carotenoid genes underlie balanced color polymorphisms in the wall lizard.</title>
        <authorList>
            <person name="Andrade P."/>
            <person name="Pinho C."/>
            <person name="Perez I de Lanuza G."/>
            <person name="Afonso S."/>
            <person name="Brejcha J."/>
            <person name="Rubin C.J."/>
            <person name="Wallerman O."/>
            <person name="Pereira P."/>
            <person name="Sabatino S.J."/>
            <person name="Bellati A."/>
            <person name="Pellitteri-Rosa D."/>
            <person name="Bosakova Z."/>
            <person name="Bunikis I."/>
            <person name="Carretero M.A."/>
            <person name="Feiner N."/>
            <person name="Marsik P."/>
            <person name="Pauperio F."/>
            <person name="Salvi D."/>
            <person name="Soler L."/>
            <person name="While G.M."/>
            <person name="Uller T."/>
            <person name="Font E."/>
            <person name="Andersson L."/>
            <person name="Carneiro M."/>
        </authorList>
    </citation>
    <scope>NUCLEOTIDE SEQUENCE</scope>
</reference>
<proteinExistence type="inferred from homology"/>
<dbReference type="Ensembl" id="ENSPMRT00000033823.1">
    <property type="protein sequence ID" value="ENSPMRP00000031891.1"/>
    <property type="gene ID" value="ENSPMRG00000020653.1"/>
</dbReference>
<dbReference type="GO" id="GO:0005737">
    <property type="term" value="C:cytoplasm"/>
    <property type="evidence" value="ECO:0007669"/>
    <property type="project" value="TreeGrafter"/>
</dbReference>
<keyword evidence="8" id="KW-1185">Reference proteome</keyword>
<dbReference type="AlphaFoldDB" id="A0A670KAS8"/>
<dbReference type="Proteomes" id="UP000472272">
    <property type="component" value="Chromosome 16"/>
</dbReference>
<evidence type="ECO:0000256" key="2">
    <source>
        <dbReference type="ARBA" id="ARBA00018065"/>
    </source>
</evidence>
<dbReference type="GO" id="GO:0048306">
    <property type="term" value="F:calcium-dependent protein binding"/>
    <property type="evidence" value="ECO:0007669"/>
    <property type="project" value="TreeGrafter"/>
</dbReference>
<name>A0A670KAS8_PODMU</name>